<dbReference type="InterPro" id="IPR038501">
    <property type="entry name" value="Spore_GerAC_C_sf"/>
</dbReference>
<keyword evidence="5" id="KW-0472">Membrane</keyword>
<gene>
    <name evidence="10" type="ORF">DFP97_111101</name>
</gene>
<evidence type="ECO:0000256" key="3">
    <source>
        <dbReference type="ARBA" id="ARBA00022544"/>
    </source>
</evidence>
<dbReference type="GO" id="GO:0009847">
    <property type="term" value="P:spore germination"/>
    <property type="evidence" value="ECO:0007669"/>
    <property type="project" value="InterPro"/>
</dbReference>
<protein>
    <submittedName>
        <fullName evidence="10">Spore germination protein KC</fullName>
    </submittedName>
</protein>
<organism evidence="10 11">
    <name type="scientific">Paenibacillus prosopidis</name>
    <dbReference type="NCBI Taxonomy" id="630520"/>
    <lineage>
        <taxon>Bacteria</taxon>
        <taxon>Bacillati</taxon>
        <taxon>Bacillota</taxon>
        <taxon>Bacilli</taxon>
        <taxon>Bacillales</taxon>
        <taxon>Paenibacillaceae</taxon>
        <taxon>Paenibacillus</taxon>
    </lineage>
</organism>
<evidence type="ECO:0000256" key="4">
    <source>
        <dbReference type="ARBA" id="ARBA00022729"/>
    </source>
</evidence>
<comment type="caution">
    <text evidence="10">The sequence shown here is derived from an EMBL/GenBank/DDBJ whole genome shotgun (WGS) entry which is preliminary data.</text>
</comment>
<evidence type="ECO:0000256" key="7">
    <source>
        <dbReference type="ARBA" id="ARBA00023288"/>
    </source>
</evidence>
<evidence type="ECO:0000256" key="2">
    <source>
        <dbReference type="ARBA" id="ARBA00007886"/>
    </source>
</evidence>
<dbReference type="Gene3D" id="6.20.190.10">
    <property type="entry name" value="Nutrient germinant receptor protein C, domain 1"/>
    <property type="match status" value="1"/>
</dbReference>
<dbReference type="PANTHER" id="PTHR35789">
    <property type="entry name" value="SPORE GERMINATION PROTEIN B3"/>
    <property type="match status" value="1"/>
</dbReference>
<dbReference type="Pfam" id="PF05504">
    <property type="entry name" value="Spore_GerAC"/>
    <property type="match status" value="1"/>
</dbReference>
<dbReference type="InterPro" id="IPR057336">
    <property type="entry name" value="GerAC_N"/>
</dbReference>
<dbReference type="AlphaFoldDB" id="A0A368VSH8"/>
<feature type="domain" description="Spore germination GerAC-like C-terminal" evidence="8">
    <location>
        <begin position="244"/>
        <end position="409"/>
    </location>
</feature>
<evidence type="ECO:0000313" key="10">
    <source>
        <dbReference type="EMBL" id="RCW44875.1"/>
    </source>
</evidence>
<dbReference type="Gene3D" id="3.30.300.210">
    <property type="entry name" value="Nutrient germinant receptor protein C, domain 3"/>
    <property type="match status" value="1"/>
</dbReference>
<reference evidence="10 11" key="1">
    <citation type="submission" date="2018-07" db="EMBL/GenBank/DDBJ databases">
        <title>Genomic Encyclopedia of Type Strains, Phase III (KMG-III): the genomes of soil and plant-associated and newly described type strains.</title>
        <authorList>
            <person name="Whitman W."/>
        </authorList>
    </citation>
    <scope>NUCLEOTIDE SEQUENCE [LARGE SCALE GENOMIC DNA]</scope>
    <source>
        <strain evidence="10 11">CECT 7506</strain>
    </source>
</reference>
<keyword evidence="3" id="KW-0309">Germination</keyword>
<keyword evidence="11" id="KW-1185">Reference proteome</keyword>
<keyword evidence="7" id="KW-0449">Lipoprotein</keyword>
<dbReference type="NCBIfam" id="TIGR02887">
    <property type="entry name" value="spore_ger_x_C"/>
    <property type="match status" value="1"/>
</dbReference>
<comment type="subcellular location">
    <subcellularLocation>
        <location evidence="1">Membrane</location>
        <topology evidence="1">Lipid-anchor</topology>
    </subcellularLocation>
</comment>
<dbReference type="Proteomes" id="UP000252415">
    <property type="component" value="Unassembled WGS sequence"/>
</dbReference>
<proteinExistence type="inferred from homology"/>
<dbReference type="RefSeq" id="WP_114381585.1">
    <property type="nucleotide sequence ID" value="NZ_QPJD01000011.1"/>
</dbReference>
<evidence type="ECO:0000256" key="6">
    <source>
        <dbReference type="ARBA" id="ARBA00023139"/>
    </source>
</evidence>
<dbReference type="OrthoDB" id="9816067at2"/>
<evidence type="ECO:0000256" key="1">
    <source>
        <dbReference type="ARBA" id="ARBA00004635"/>
    </source>
</evidence>
<dbReference type="InterPro" id="IPR008844">
    <property type="entry name" value="Spore_GerAC-like"/>
</dbReference>
<sequence length="417" mass="46543">MSGIKSRMRLPEIKKMGRKAIFLWAVCMLMLLSGCWDLRYLDKLGVVLAMGVDDDPSGKQKLRLTVQVVLPQNVAAESKGGTGGTPVTTFTETGDTIFEAIRKMSAKTSRRLFFSHTQMLIIGEKMARKGGIIPLVDLIERNPDIRTDISVVVTRGVRAERLLQMTTQMESIPVNQFHEMIDVNQEAYAMNYAVLVKDLTKLTGKGKQQAVLPSFRIVGDKAAGKSVDNVKTIPAEAIPALSTMAVFRDGKLVDYLKPKESRGLAWLQNKVKSTVIKLACPESKGNLIVEVHEASIQYKIKQSKDGMPVVQAKLEVTGSIQEIMCPGIDVMDEQVLNEIEELTSQAVKKEAEETIRKMQKKWRVDALGWGKEVYLQQPEVWKRIEKDWETVFPEVQHEVVCKTKISGSGVRGESIVK</sequence>
<keyword evidence="4" id="KW-0732">Signal</keyword>
<dbReference type="EMBL" id="QPJD01000011">
    <property type="protein sequence ID" value="RCW44875.1"/>
    <property type="molecule type" value="Genomic_DNA"/>
</dbReference>
<evidence type="ECO:0000259" key="9">
    <source>
        <dbReference type="Pfam" id="PF25198"/>
    </source>
</evidence>
<comment type="similarity">
    <text evidence="2">Belongs to the GerABKC lipoprotein family.</text>
</comment>
<dbReference type="Pfam" id="PF25198">
    <property type="entry name" value="Spore_GerAC_N"/>
    <property type="match status" value="1"/>
</dbReference>
<dbReference type="GO" id="GO:0016020">
    <property type="term" value="C:membrane"/>
    <property type="evidence" value="ECO:0007669"/>
    <property type="project" value="UniProtKB-SubCell"/>
</dbReference>
<evidence type="ECO:0000256" key="5">
    <source>
        <dbReference type="ARBA" id="ARBA00023136"/>
    </source>
</evidence>
<accession>A0A368VSH8</accession>
<keyword evidence="6" id="KW-0564">Palmitate</keyword>
<dbReference type="InterPro" id="IPR046953">
    <property type="entry name" value="Spore_GerAC-like_C"/>
</dbReference>
<dbReference type="PROSITE" id="PS51257">
    <property type="entry name" value="PROKAR_LIPOPROTEIN"/>
    <property type="match status" value="1"/>
</dbReference>
<dbReference type="PANTHER" id="PTHR35789:SF1">
    <property type="entry name" value="SPORE GERMINATION PROTEIN B3"/>
    <property type="match status" value="1"/>
</dbReference>
<evidence type="ECO:0000313" key="11">
    <source>
        <dbReference type="Proteomes" id="UP000252415"/>
    </source>
</evidence>
<evidence type="ECO:0000259" key="8">
    <source>
        <dbReference type="Pfam" id="PF05504"/>
    </source>
</evidence>
<feature type="domain" description="Spore germination protein N-terminal" evidence="9">
    <location>
        <begin position="39"/>
        <end position="216"/>
    </location>
</feature>
<name>A0A368VSH8_9BACL</name>